<protein>
    <recommendedName>
        <fullName evidence="7">Disease resistance protein At3g14460</fullName>
    </recommendedName>
</protein>
<evidence type="ECO:0000256" key="2">
    <source>
        <dbReference type="ARBA" id="ARBA00022737"/>
    </source>
</evidence>
<dbReference type="Gene3D" id="3.80.10.10">
    <property type="entry name" value="Ribonuclease Inhibitor"/>
    <property type="match status" value="4"/>
</dbReference>
<name>A0ABU6YSZ8_9FABA</name>
<dbReference type="Pfam" id="PF25019">
    <property type="entry name" value="LRR_R13L1-DRL21"/>
    <property type="match status" value="1"/>
</dbReference>
<dbReference type="InterPro" id="IPR006553">
    <property type="entry name" value="Leu-rich_rpt_Cys-con_subtyp"/>
</dbReference>
<accession>A0ABU6YSZ8</accession>
<evidence type="ECO:0000313" key="6">
    <source>
        <dbReference type="Proteomes" id="UP001341840"/>
    </source>
</evidence>
<dbReference type="InterPro" id="IPR032675">
    <property type="entry name" value="LRR_dom_sf"/>
</dbReference>
<comment type="caution">
    <text evidence="5">The sequence shown here is derived from an EMBL/GenBank/DDBJ whole genome shotgun (WGS) entry which is preliminary data.</text>
</comment>
<evidence type="ECO:0000313" key="5">
    <source>
        <dbReference type="EMBL" id="MED6212495.1"/>
    </source>
</evidence>
<sequence>MAEDLLRSPKRGETFEEVGCECFDELASRLFFKQVGDGDEKYFVMHDLMHDLATFLAGKFYCRISELGEKEEMSILTRHLLYNNLKKPIPVLRYLDLSWSTFEVLPQSVCNLCNLQTLKLRSCSLLTMLPSSLGELIQLFYLDLSESAIKTLPESLCKLSYLQTLKLEDCSDLTMLPNGMYNLLNLRHLDIRGTALKEMPKGMGKLEQLQVLSYYVVGKQEDNGILELGGLLNLHGSIAIQKLENVADVNQARSPRIIDKKHIDNLLLEWSSGDDMVSDIQIEGDVLDSLRPHIGLKELRIEGYKGKIFADWLGQYSYNNMTSVSLKSCKNCHKLPSLGQLPSLKSLRIECFDQLMCIGDEFYKNEGDHTLHIAPFPSLETLKFEDMACWEVWKLPGSEAFPQLKKLEISGCPMLKGDTVSQIFMRIASSSSDVSKVRKLYMMENEASVNDAGMLLDGDSLSLKGFESLVESAFKARIIHHLTSLQEIIIIGCLSAVSFPANCLPKSLQKLEIQNCKKLEFLEQQQQQQHKYDLVELEIYASCDSLASLSLDAFPNLKNLQIERCENLESISMSEPPHTALQRLVIYGCSKLVSLAEEGLSAPNLTSLDVVYCDKLEALPCNMDTLLQNLQSLDIQGCRGISRFPEGGLPPNLKKLGMSVYEEQLRGLSSIGKLEGLTHLGIIGWECESITIPKVGLLPHLPSLTTLIFQGFPKLETLECNELLRLTSLQHLKIFSCRKLKNIAGEKLPSSLLLLEIKGCPQLEDSCKYMHQHIWPKVSHIPSIEGDGVHIVM</sequence>
<keyword evidence="6" id="KW-1185">Reference proteome</keyword>
<dbReference type="SMART" id="SM00367">
    <property type="entry name" value="LRR_CC"/>
    <property type="match status" value="5"/>
</dbReference>
<keyword evidence="2" id="KW-0677">Repeat</keyword>
<dbReference type="SMART" id="SM00369">
    <property type="entry name" value="LRR_TYP"/>
    <property type="match status" value="3"/>
</dbReference>
<dbReference type="PANTHER" id="PTHR47186:SF42">
    <property type="entry name" value="DISEASE RESISTANCE RPP13-LIKE PROTEIN 1"/>
    <property type="match status" value="1"/>
</dbReference>
<feature type="domain" description="Disease resistance protein winged helix" evidence="3">
    <location>
        <begin position="1"/>
        <end position="53"/>
    </location>
</feature>
<proteinExistence type="predicted"/>
<dbReference type="InterPro" id="IPR058922">
    <property type="entry name" value="WHD_DRP"/>
</dbReference>
<keyword evidence="1" id="KW-0433">Leucine-rich repeat</keyword>
<dbReference type="InterPro" id="IPR056789">
    <property type="entry name" value="LRR_R13L1-DRL21"/>
</dbReference>
<gene>
    <name evidence="5" type="ORF">PIB30_083883</name>
</gene>
<dbReference type="InterPro" id="IPR003591">
    <property type="entry name" value="Leu-rich_rpt_typical-subtyp"/>
</dbReference>
<dbReference type="PANTHER" id="PTHR47186">
    <property type="entry name" value="LEUCINE-RICH REPEAT-CONTAINING PROTEIN 57"/>
    <property type="match status" value="1"/>
</dbReference>
<evidence type="ECO:0008006" key="7">
    <source>
        <dbReference type="Google" id="ProtNLM"/>
    </source>
</evidence>
<feature type="domain" description="R13L1/DRL21-like LRR repeat region" evidence="4">
    <location>
        <begin position="226"/>
        <end position="351"/>
    </location>
</feature>
<reference evidence="5 6" key="1">
    <citation type="journal article" date="2023" name="Plants (Basel)">
        <title>Bridging the Gap: Combining Genomics and Transcriptomics Approaches to Understand Stylosanthes scabra, an Orphan Legume from the Brazilian Caatinga.</title>
        <authorList>
            <person name="Ferreira-Neto J.R.C."/>
            <person name="da Silva M.D."/>
            <person name="Binneck E."/>
            <person name="de Melo N.F."/>
            <person name="da Silva R.H."/>
            <person name="de Melo A.L.T.M."/>
            <person name="Pandolfi V."/>
            <person name="Bustamante F.O."/>
            <person name="Brasileiro-Vidal A.C."/>
            <person name="Benko-Iseppon A.M."/>
        </authorList>
    </citation>
    <scope>NUCLEOTIDE SEQUENCE [LARGE SCALE GENOMIC DNA]</scope>
    <source>
        <tissue evidence="5">Leaves</tissue>
    </source>
</reference>
<evidence type="ECO:0000256" key="1">
    <source>
        <dbReference type="ARBA" id="ARBA00022614"/>
    </source>
</evidence>
<dbReference type="Pfam" id="PF00560">
    <property type="entry name" value="LRR_1"/>
    <property type="match status" value="1"/>
</dbReference>
<dbReference type="EMBL" id="JASCZI010242998">
    <property type="protein sequence ID" value="MED6212495.1"/>
    <property type="molecule type" value="Genomic_DNA"/>
</dbReference>
<organism evidence="5 6">
    <name type="scientific">Stylosanthes scabra</name>
    <dbReference type="NCBI Taxonomy" id="79078"/>
    <lineage>
        <taxon>Eukaryota</taxon>
        <taxon>Viridiplantae</taxon>
        <taxon>Streptophyta</taxon>
        <taxon>Embryophyta</taxon>
        <taxon>Tracheophyta</taxon>
        <taxon>Spermatophyta</taxon>
        <taxon>Magnoliopsida</taxon>
        <taxon>eudicotyledons</taxon>
        <taxon>Gunneridae</taxon>
        <taxon>Pentapetalae</taxon>
        <taxon>rosids</taxon>
        <taxon>fabids</taxon>
        <taxon>Fabales</taxon>
        <taxon>Fabaceae</taxon>
        <taxon>Papilionoideae</taxon>
        <taxon>50 kb inversion clade</taxon>
        <taxon>dalbergioids sensu lato</taxon>
        <taxon>Dalbergieae</taxon>
        <taxon>Pterocarpus clade</taxon>
        <taxon>Stylosanthes</taxon>
    </lineage>
</organism>
<dbReference type="InterPro" id="IPR001611">
    <property type="entry name" value="Leu-rich_rpt"/>
</dbReference>
<evidence type="ECO:0000259" key="3">
    <source>
        <dbReference type="Pfam" id="PF23559"/>
    </source>
</evidence>
<dbReference type="SUPFAM" id="SSF52058">
    <property type="entry name" value="L domain-like"/>
    <property type="match status" value="2"/>
</dbReference>
<dbReference type="Pfam" id="PF23559">
    <property type="entry name" value="WHD_DRP"/>
    <property type="match status" value="1"/>
</dbReference>
<evidence type="ECO:0000259" key="4">
    <source>
        <dbReference type="Pfam" id="PF25019"/>
    </source>
</evidence>
<dbReference type="Proteomes" id="UP001341840">
    <property type="component" value="Unassembled WGS sequence"/>
</dbReference>